<evidence type="ECO:0000313" key="5">
    <source>
        <dbReference type="Proteomes" id="UP000759537"/>
    </source>
</evidence>
<gene>
    <name evidence="4" type="ORF">DFH94DRAFT_695446</name>
</gene>
<evidence type="ECO:0000259" key="3">
    <source>
        <dbReference type="Pfam" id="PF20151"/>
    </source>
</evidence>
<evidence type="ECO:0000313" key="4">
    <source>
        <dbReference type="EMBL" id="KAF8474379.1"/>
    </source>
</evidence>
<comment type="caution">
    <text evidence="4">The sequence shown here is derived from an EMBL/GenBank/DDBJ whole genome shotgun (WGS) entry which is preliminary data.</text>
</comment>
<keyword evidence="2" id="KW-0812">Transmembrane</keyword>
<name>A0A9P5K0W3_9AGAM</name>
<protein>
    <recommendedName>
        <fullName evidence="3">DUF6533 domain-containing protein</fullName>
    </recommendedName>
</protein>
<dbReference type="EMBL" id="WHVB01000017">
    <property type="protein sequence ID" value="KAF8474379.1"/>
    <property type="molecule type" value="Genomic_DNA"/>
</dbReference>
<dbReference type="InterPro" id="IPR045340">
    <property type="entry name" value="DUF6533"/>
</dbReference>
<proteinExistence type="predicted"/>
<feature type="transmembrane region" description="Helical" evidence="2">
    <location>
        <begin position="95"/>
        <end position="113"/>
    </location>
</feature>
<dbReference type="AlphaFoldDB" id="A0A9P5K0W3"/>
<feature type="domain" description="DUF6533" evidence="3">
    <location>
        <begin position="23"/>
        <end position="65"/>
    </location>
</feature>
<dbReference type="Pfam" id="PF20151">
    <property type="entry name" value="DUF6533"/>
    <property type="match status" value="1"/>
</dbReference>
<keyword evidence="5" id="KW-1185">Reference proteome</keyword>
<evidence type="ECO:0000256" key="2">
    <source>
        <dbReference type="SAM" id="Phobius"/>
    </source>
</evidence>
<reference evidence="4" key="2">
    <citation type="journal article" date="2020" name="Nat. Commun.">
        <title>Large-scale genome sequencing of mycorrhizal fungi provides insights into the early evolution of symbiotic traits.</title>
        <authorList>
            <person name="Miyauchi S."/>
            <person name="Kiss E."/>
            <person name="Kuo A."/>
            <person name="Drula E."/>
            <person name="Kohler A."/>
            <person name="Sanchez-Garcia M."/>
            <person name="Morin E."/>
            <person name="Andreopoulos B."/>
            <person name="Barry K.W."/>
            <person name="Bonito G."/>
            <person name="Buee M."/>
            <person name="Carver A."/>
            <person name="Chen C."/>
            <person name="Cichocki N."/>
            <person name="Clum A."/>
            <person name="Culley D."/>
            <person name="Crous P.W."/>
            <person name="Fauchery L."/>
            <person name="Girlanda M."/>
            <person name="Hayes R.D."/>
            <person name="Keri Z."/>
            <person name="LaButti K."/>
            <person name="Lipzen A."/>
            <person name="Lombard V."/>
            <person name="Magnuson J."/>
            <person name="Maillard F."/>
            <person name="Murat C."/>
            <person name="Nolan M."/>
            <person name="Ohm R.A."/>
            <person name="Pangilinan J."/>
            <person name="Pereira M.F."/>
            <person name="Perotto S."/>
            <person name="Peter M."/>
            <person name="Pfister S."/>
            <person name="Riley R."/>
            <person name="Sitrit Y."/>
            <person name="Stielow J.B."/>
            <person name="Szollosi G."/>
            <person name="Zifcakova L."/>
            <person name="Stursova M."/>
            <person name="Spatafora J.W."/>
            <person name="Tedersoo L."/>
            <person name="Vaario L.M."/>
            <person name="Yamada A."/>
            <person name="Yan M."/>
            <person name="Wang P."/>
            <person name="Xu J."/>
            <person name="Bruns T."/>
            <person name="Baldrian P."/>
            <person name="Vilgalys R."/>
            <person name="Dunand C."/>
            <person name="Henrissat B."/>
            <person name="Grigoriev I.V."/>
            <person name="Hibbett D."/>
            <person name="Nagy L.G."/>
            <person name="Martin F.M."/>
        </authorList>
    </citation>
    <scope>NUCLEOTIDE SEQUENCE</scope>
    <source>
        <strain evidence="4">Prilba</strain>
    </source>
</reference>
<feature type="region of interest" description="Disordered" evidence="1">
    <location>
        <begin position="288"/>
        <end position="307"/>
    </location>
</feature>
<keyword evidence="2" id="KW-0472">Membrane</keyword>
<dbReference type="Proteomes" id="UP000759537">
    <property type="component" value="Unassembled WGS sequence"/>
</dbReference>
<dbReference type="OrthoDB" id="3251775at2759"/>
<organism evidence="4 5">
    <name type="scientific">Russula ochroleuca</name>
    <dbReference type="NCBI Taxonomy" id="152965"/>
    <lineage>
        <taxon>Eukaryota</taxon>
        <taxon>Fungi</taxon>
        <taxon>Dikarya</taxon>
        <taxon>Basidiomycota</taxon>
        <taxon>Agaricomycotina</taxon>
        <taxon>Agaricomycetes</taxon>
        <taxon>Russulales</taxon>
        <taxon>Russulaceae</taxon>
        <taxon>Russula</taxon>
    </lineage>
</organism>
<accession>A0A9P5K0W3</accession>
<feature type="transmembrane region" description="Helical" evidence="2">
    <location>
        <begin position="125"/>
        <end position="155"/>
    </location>
</feature>
<sequence>MLIPPSIIRPLFRGFYLTAVARYLSAAGLAALLYDHALTIGDEIRLIWAAPRSFLKWIFLINHYLSEVGLIVSFVCANEISGLNDLSYDDKKLMIAITVYGTFSTFAANALGFSRVIVIWDKSPWAVLGLSTALTATFIATVLSSLASIIILAPAIQYSAITQIYTVSKSTPASIVLWAAPLAFEITVILFTVFNALSLPRDHRTPLRRILYYDGVVFFVVIALSCGLNIFTVMTEPGLIFLSIYRFSWATVTLSTHRFLIHIRSFEKDITYDDDLYEETVWPSPILTSAPRHGSPKPDSGIELQSY</sequence>
<reference evidence="4" key="1">
    <citation type="submission" date="2019-10" db="EMBL/GenBank/DDBJ databases">
        <authorList>
            <consortium name="DOE Joint Genome Institute"/>
            <person name="Kuo A."/>
            <person name="Miyauchi S."/>
            <person name="Kiss E."/>
            <person name="Drula E."/>
            <person name="Kohler A."/>
            <person name="Sanchez-Garcia M."/>
            <person name="Andreopoulos B."/>
            <person name="Barry K.W."/>
            <person name="Bonito G."/>
            <person name="Buee M."/>
            <person name="Carver A."/>
            <person name="Chen C."/>
            <person name="Cichocki N."/>
            <person name="Clum A."/>
            <person name="Culley D."/>
            <person name="Crous P.W."/>
            <person name="Fauchery L."/>
            <person name="Girlanda M."/>
            <person name="Hayes R."/>
            <person name="Keri Z."/>
            <person name="LaButti K."/>
            <person name="Lipzen A."/>
            <person name="Lombard V."/>
            <person name="Magnuson J."/>
            <person name="Maillard F."/>
            <person name="Morin E."/>
            <person name="Murat C."/>
            <person name="Nolan M."/>
            <person name="Ohm R."/>
            <person name="Pangilinan J."/>
            <person name="Pereira M."/>
            <person name="Perotto S."/>
            <person name="Peter M."/>
            <person name="Riley R."/>
            <person name="Sitrit Y."/>
            <person name="Stielow B."/>
            <person name="Szollosi G."/>
            <person name="Zifcakova L."/>
            <person name="Stursova M."/>
            <person name="Spatafora J.W."/>
            <person name="Tedersoo L."/>
            <person name="Vaario L.-M."/>
            <person name="Yamada A."/>
            <person name="Yan M."/>
            <person name="Wang P."/>
            <person name="Xu J."/>
            <person name="Bruns T."/>
            <person name="Baldrian P."/>
            <person name="Vilgalys R."/>
            <person name="Henrissat B."/>
            <person name="Grigoriev I.V."/>
            <person name="Hibbett D."/>
            <person name="Nagy L.G."/>
            <person name="Martin F.M."/>
        </authorList>
    </citation>
    <scope>NUCLEOTIDE SEQUENCE</scope>
    <source>
        <strain evidence="4">Prilba</strain>
    </source>
</reference>
<feature type="transmembrane region" description="Helical" evidence="2">
    <location>
        <begin position="54"/>
        <end position="75"/>
    </location>
</feature>
<feature type="transmembrane region" description="Helical" evidence="2">
    <location>
        <begin position="15"/>
        <end position="34"/>
    </location>
</feature>
<feature type="transmembrane region" description="Helical" evidence="2">
    <location>
        <begin position="175"/>
        <end position="198"/>
    </location>
</feature>
<feature type="transmembrane region" description="Helical" evidence="2">
    <location>
        <begin position="210"/>
        <end position="233"/>
    </location>
</feature>
<keyword evidence="2" id="KW-1133">Transmembrane helix</keyword>
<evidence type="ECO:0000256" key="1">
    <source>
        <dbReference type="SAM" id="MobiDB-lite"/>
    </source>
</evidence>